<keyword evidence="5" id="KW-1185">Reference proteome</keyword>
<dbReference type="InterPro" id="IPR001375">
    <property type="entry name" value="Peptidase_S9_cat"/>
</dbReference>
<name>A0A8J2K2W9_9HEXA</name>
<sequence length="41" mass="4550">MPTFFAPRIAMLDMFDGVFALANIRGGGEYGNTWYESGAQF</sequence>
<feature type="non-terminal residue" evidence="4">
    <location>
        <position position="41"/>
    </location>
</feature>
<gene>
    <name evidence="4" type="ORF">AFUS01_LOCUS8258</name>
</gene>
<comment type="caution">
    <text evidence="4">The sequence shown here is derived from an EMBL/GenBank/DDBJ whole genome shotgun (WGS) entry which is preliminary data.</text>
</comment>
<evidence type="ECO:0000313" key="5">
    <source>
        <dbReference type="Proteomes" id="UP000708208"/>
    </source>
</evidence>
<evidence type="ECO:0000256" key="2">
    <source>
        <dbReference type="ARBA" id="ARBA00029698"/>
    </source>
</evidence>
<reference evidence="4" key="1">
    <citation type="submission" date="2021-06" db="EMBL/GenBank/DDBJ databases">
        <authorList>
            <person name="Hodson N. C."/>
            <person name="Mongue J. A."/>
            <person name="Jaron S. K."/>
        </authorList>
    </citation>
    <scope>NUCLEOTIDE SEQUENCE</scope>
</reference>
<dbReference type="AlphaFoldDB" id="A0A8J2K2W9"/>
<dbReference type="PANTHER" id="PTHR42881">
    <property type="entry name" value="PROLYL ENDOPEPTIDASE"/>
    <property type="match status" value="1"/>
</dbReference>
<organism evidence="4 5">
    <name type="scientific">Allacma fusca</name>
    <dbReference type="NCBI Taxonomy" id="39272"/>
    <lineage>
        <taxon>Eukaryota</taxon>
        <taxon>Metazoa</taxon>
        <taxon>Ecdysozoa</taxon>
        <taxon>Arthropoda</taxon>
        <taxon>Hexapoda</taxon>
        <taxon>Collembola</taxon>
        <taxon>Symphypleona</taxon>
        <taxon>Sminthuridae</taxon>
        <taxon>Allacma</taxon>
    </lineage>
</organism>
<dbReference type="Pfam" id="PF00326">
    <property type="entry name" value="Peptidase_S9"/>
    <property type="match status" value="1"/>
</dbReference>
<dbReference type="GO" id="GO:0006508">
    <property type="term" value="P:proteolysis"/>
    <property type="evidence" value="ECO:0007669"/>
    <property type="project" value="InterPro"/>
</dbReference>
<accession>A0A8J2K2W9</accession>
<dbReference type="PANTHER" id="PTHR42881:SF2">
    <property type="entry name" value="PROLYL ENDOPEPTIDASE"/>
    <property type="match status" value="1"/>
</dbReference>
<dbReference type="GO" id="GO:0008236">
    <property type="term" value="F:serine-type peptidase activity"/>
    <property type="evidence" value="ECO:0007669"/>
    <property type="project" value="InterPro"/>
</dbReference>
<protein>
    <recommendedName>
        <fullName evidence="1">Prolyl endopeptidase</fullName>
    </recommendedName>
    <alternativeName>
        <fullName evidence="2">Post-proline cleaving enzyme</fullName>
    </alternativeName>
</protein>
<evidence type="ECO:0000259" key="3">
    <source>
        <dbReference type="Pfam" id="PF00326"/>
    </source>
</evidence>
<evidence type="ECO:0000313" key="4">
    <source>
        <dbReference type="EMBL" id="CAG7718899.1"/>
    </source>
</evidence>
<feature type="domain" description="Peptidase S9 prolyl oligopeptidase catalytic" evidence="3">
    <location>
        <begin position="7"/>
        <end position="39"/>
    </location>
</feature>
<dbReference type="EMBL" id="CAJVCH010056946">
    <property type="protein sequence ID" value="CAG7718899.1"/>
    <property type="molecule type" value="Genomic_DNA"/>
</dbReference>
<dbReference type="Proteomes" id="UP000708208">
    <property type="component" value="Unassembled WGS sequence"/>
</dbReference>
<dbReference type="InterPro" id="IPR051167">
    <property type="entry name" value="Prolyl_oligopep/macrocyclase"/>
</dbReference>
<dbReference type="OrthoDB" id="248387at2759"/>
<dbReference type="GO" id="GO:0005829">
    <property type="term" value="C:cytosol"/>
    <property type="evidence" value="ECO:0007669"/>
    <property type="project" value="TreeGrafter"/>
</dbReference>
<evidence type="ECO:0000256" key="1">
    <source>
        <dbReference type="ARBA" id="ARBA00016310"/>
    </source>
</evidence>
<proteinExistence type="predicted"/>
<dbReference type="GO" id="GO:0070012">
    <property type="term" value="F:oligopeptidase activity"/>
    <property type="evidence" value="ECO:0007669"/>
    <property type="project" value="TreeGrafter"/>
</dbReference>